<feature type="transmembrane region" description="Helical" evidence="1">
    <location>
        <begin position="45"/>
        <end position="66"/>
    </location>
</feature>
<protein>
    <submittedName>
        <fullName evidence="3">Heparan-alpha-glucosaminide N-acetyltransferase</fullName>
        <ecNumber evidence="3">2.3.1.78</ecNumber>
    </submittedName>
</protein>
<keyword evidence="3" id="KW-0808">Transferase</keyword>
<comment type="caution">
    <text evidence="3">The sequence shown here is derived from an EMBL/GenBank/DDBJ whole genome shotgun (WGS) entry which is preliminary data.</text>
</comment>
<accession>A0ABU8TEU7</accession>
<dbReference type="GO" id="GO:0015019">
    <property type="term" value="F:heparan-alpha-glucosaminide N-acetyltransferase activity"/>
    <property type="evidence" value="ECO:0007669"/>
    <property type="project" value="UniProtKB-EC"/>
</dbReference>
<dbReference type="Pfam" id="PF07786">
    <property type="entry name" value="HGSNAT_cat"/>
    <property type="match status" value="1"/>
</dbReference>
<evidence type="ECO:0000313" key="3">
    <source>
        <dbReference type="EMBL" id="MEJ8472631.1"/>
    </source>
</evidence>
<keyword evidence="4" id="KW-1185">Reference proteome</keyword>
<evidence type="ECO:0000313" key="4">
    <source>
        <dbReference type="Proteomes" id="UP001385499"/>
    </source>
</evidence>
<keyword evidence="1" id="KW-0472">Membrane</keyword>
<dbReference type="RefSeq" id="WP_340272104.1">
    <property type="nucleotide sequence ID" value="NZ_JBAKIA010000001.1"/>
</dbReference>
<keyword evidence="3" id="KW-0012">Acyltransferase</keyword>
<gene>
    <name evidence="3" type="ORF">V6575_00900</name>
</gene>
<keyword evidence="1" id="KW-1133">Transmembrane helix</keyword>
<feature type="transmembrane region" description="Helical" evidence="1">
    <location>
        <begin position="78"/>
        <end position="97"/>
    </location>
</feature>
<proteinExistence type="predicted"/>
<evidence type="ECO:0000259" key="2">
    <source>
        <dbReference type="Pfam" id="PF07786"/>
    </source>
</evidence>
<dbReference type="EMBL" id="JBAKIA010000001">
    <property type="protein sequence ID" value="MEJ8472631.1"/>
    <property type="molecule type" value="Genomic_DNA"/>
</dbReference>
<dbReference type="InterPro" id="IPR012429">
    <property type="entry name" value="HGSNAT_cat"/>
</dbReference>
<feature type="transmembrane region" description="Helical" evidence="1">
    <location>
        <begin position="127"/>
        <end position="144"/>
    </location>
</feature>
<dbReference type="EC" id="2.3.1.78" evidence="3"/>
<reference evidence="3 4" key="1">
    <citation type="submission" date="2024-02" db="EMBL/GenBank/DDBJ databases">
        <title>Roseibium algae sp. nov., isolated from marine alga (Grateloupia sp.), showing potential in myo-inositol conversion.</title>
        <authorList>
            <person name="Wang Y."/>
        </authorList>
    </citation>
    <scope>NUCLEOTIDE SEQUENCE [LARGE SCALE GENOMIC DNA]</scope>
    <source>
        <strain evidence="3 4">H3510</strain>
    </source>
</reference>
<dbReference type="Proteomes" id="UP001385499">
    <property type="component" value="Unassembled WGS sequence"/>
</dbReference>
<keyword evidence="1" id="KW-0812">Transmembrane</keyword>
<evidence type="ECO:0000256" key="1">
    <source>
        <dbReference type="SAM" id="Phobius"/>
    </source>
</evidence>
<organism evidence="3 4">
    <name type="scientific">Roseibium algae</name>
    <dbReference type="NCBI Taxonomy" id="3123038"/>
    <lineage>
        <taxon>Bacteria</taxon>
        <taxon>Pseudomonadati</taxon>
        <taxon>Pseudomonadota</taxon>
        <taxon>Alphaproteobacteria</taxon>
        <taxon>Hyphomicrobiales</taxon>
        <taxon>Stappiaceae</taxon>
        <taxon>Roseibium</taxon>
    </lineage>
</organism>
<feature type="domain" description="Heparan-alpha-glucosaminide N-acetyltransferase catalytic" evidence="2">
    <location>
        <begin position="5"/>
        <end position="229"/>
    </location>
</feature>
<name>A0ABU8TEU7_9HYPH</name>
<feature type="transmembrane region" description="Helical" evidence="1">
    <location>
        <begin position="221"/>
        <end position="244"/>
    </location>
</feature>
<sequence>MKPLRIAGIDALRGIAVVAMASYHLSWDLSWFGHVGWQVNQDPTWRIFAGSIAGTFLFLAGVSLALSHRDGIRWRPFWKREAVLVAAAAGVSLATYFAFGNTFVRFGILHAIAASSLIALPFLRAPALISFAAALFIGSLPLWASHPAFDGQLLLWSGLGEPDFGSVDYVPVAPWTGLTLLGLSITKAFGTDQTLARLAAFGVGRCGRLGNMLVILGKDSLAIYLIHQPLLYGIVWSATAIGLAPERSANIFIRDCTQSCAITFGDEDVCHSSCSCTLSSLQEQGVWKPLVDKPEDPDLRLKLNETYAQCLRATPPATAPSASTD</sequence>